<dbReference type="EMBL" id="CAWUPB010001173">
    <property type="protein sequence ID" value="CAK7347584.1"/>
    <property type="molecule type" value="Genomic_DNA"/>
</dbReference>
<proteinExistence type="inferred from homology"/>
<dbReference type="GO" id="GO:1901371">
    <property type="term" value="P:regulation of leaf morphogenesis"/>
    <property type="evidence" value="ECO:0007669"/>
    <property type="project" value="TreeGrafter"/>
</dbReference>
<dbReference type="PANTHER" id="PTHR33348">
    <property type="entry name" value="PRECURSOR OF CEP5"/>
    <property type="match status" value="1"/>
</dbReference>
<evidence type="ECO:0008006" key="12">
    <source>
        <dbReference type="Google" id="ProtNLM"/>
    </source>
</evidence>
<protein>
    <recommendedName>
        <fullName evidence="12">Encoded peptide</fullName>
    </recommendedName>
</protein>
<comment type="caution">
    <text evidence="10">The sequence shown here is derived from an EMBL/GenBank/DDBJ whole genome shotgun (WGS) entry which is preliminary data.</text>
</comment>
<comment type="similarity">
    <text evidence="2">Belongs to the C-terminally encoded plant signaling peptide (CEP) family.</text>
</comment>
<keyword evidence="5" id="KW-0372">Hormone</keyword>
<keyword evidence="9" id="KW-0472">Membrane</keyword>
<evidence type="ECO:0000256" key="5">
    <source>
        <dbReference type="ARBA" id="ARBA00022702"/>
    </source>
</evidence>
<dbReference type="InterPro" id="IPR033250">
    <property type="entry name" value="CEP"/>
</dbReference>
<evidence type="ECO:0000313" key="11">
    <source>
        <dbReference type="Proteomes" id="UP001314170"/>
    </source>
</evidence>
<evidence type="ECO:0000256" key="1">
    <source>
        <dbReference type="ARBA" id="ARBA00004271"/>
    </source>
</evidence>
<keyword evidence="3" id="KW-0052">Apoplast</keyword>
<evidence type="ECO:0000256" key="4">
    <source>
        <dbReference type="ARBA" id="ARBA00022525"/>
    </source>
</evidence>
<dbReference type="PANTHER" id="PTHR33348:SF36">
    <property type="match status" value="1"/>
</dbReference>
<evidence type="ECO:0000256" key="3">
    <source>
        <dbReference type="ARBA" id="ARBA00022523"/>
    </source>
</evidence>
<keyword evidence="4" id="KW-0964">Secreted</keyword>
<organism evidence="10 11">
    <name type="scientific">Dovyalis caffra</name>
    <dbReference type="NCBI Taxonomy" id="77055"/>
    <lineage>
        <taxon>Eukaryota</taxon>
        <taxon>Viridiplantae</taxon>
        <taxon>Streptophyta</taxon>
        <taxon>Embryophyta</taxon>
        <taxon>Tracheophyta</taxon>
        <taxon>Spermatophyta</taxon>
        <taxon>Magnoliopsida</taxon>
        <taxon>eudicotyledons</taxon>
        <taxon>Gunneridae</taxon>
        <taxon>Pentapetalae</taxon>
        <taxon>rosids</taxon>
        <taxon>fabids</taxon>
        <taxon>Malpighiales</taxon>
        <taxon>Salicaceae</taxon>
        <taxon>Flacourtieae</taxon>
        <taxon>Dovyalis</taxon>
    </lineage>
</organism>
<comment type="subcellular location">
    <subcellularLocation>
        <location evidence="1">Secreted</location>
        <location evidence="1">Extracellular space</location>
        <location evidence="1">Apoplast</location>
    </subcellularLocation>
</comment>
<keyword evidence="6" id="KW-0732">Signal</keyword>
<keyword evidence="9" id="KW-0812">Transmembrane</keyword>
<evidence type="ECO:0000256" key="9">
    <source>
        <dbReference type="SAM" id="Phobius"/>
    </source>
</evidence>
<evidence type="ECO:0000313" key="10">
    <source>
        <dbReference type="EMBL" id="CAK7347584.1"/>
    </source>
</evidence>
<dbReference type="Proteomes" id="UP001314170">
    <property type="component" value="Unassembled WGS sequence"/>
</dbReference>
<evidence type="ECO:0000256" key="8">
    <source>
        <dbReference type="SAM" id="MobiDB-lite"/>
    </source>
</evidence>
<feature type="region of interest" description="Disordered" evidence="8">
    <location>
        <begin position="66"/>
        <end position="106"/>
    </location>
</feature>
<dbReference type="GO" id="GO:0048046">
    <property type="term" value="C:apoplast"/>
    <property type="evidence" value="ECO:0007669"/>
    <property type="project" value="UniProtKB-SubCell"/>
</dbReference>
<feature type="transmembrane region" description="Helical" evidence="9">
    <location>
        <begin position="21"/>
        <end position="38"/>
    </location>
</feature>
<dbReference type="GO" id="GO:2000280">
    <property type="term" value="P:regulation of root development"/>
    <property type="evidence" value="ECO:0007669"/>
    <property type="project" value="TreeGrafter"/>
</dbReference>
<dbReference type="AlphaFoldDB" id="A0AAV1SCM8"/>
<evidence type="ECO:0000256" key="6">
    <source>
        <dbReference type="ARBA" id="ARBA00022729"/>
    </source>
</evidence>
<keyword evidence="9" id="KW-1133">Transmembrane helix</keyword>
<keyword evidence="7" id="KW-0379">Hydroxylation</keyword>
<feature type="compositionally biased region" description="Low complexity" evidence="8">
    <location>
        <begin position="88"/>
        <end position="106"/>
    </location>
</feature>
<dbReference type="GO" id="GO:0005179">
    <property type="term" value="F:hormone activity"/>
    <property type="evidence" value="ECO:0007669"/>
    <property type="project" value="UniProtKB-KW"/>
</dbReference>
<dbReference type="GO" id="GO:0048364">
    <property type="term" value="P:root development"/>
    <property type="evidence" value="ECO:0007669"/>
    <property type="project" value="InterPro"/>
</dbReference>
<dbReference type="GO" id="GO:1902025">
    <property type="term" value="P:nitrate import"/>
    <property type="evidence" value="ECO:0007669"/>
    <property type="project" value="TreeGrafter"/>
</dbReference>
<accession>A0AAV1SCM8</accession>
<reference evidence="10 11" key="1">
    <citation type="submission" date="2024-01" db="EMBL/GenBank/DDBJ databases">
        <authorList>
            <person name="Waweru B."/>
        </authorList>
    </citation>
    <scope>NUCLEOTIDE SEQUENCE [LARGE SCALE GENOMIC DNA]</scope>
</reference>
<gene>
    <name evidence="10" type="ORF">DCAF_LOCUS20272</name>
</gene>
<sequence length="106" mass="11409">MMRSIYVTELFFLFAMAKGKLIFTITLMILLVFCYGITSSEGRQLKTGENTSSFTLHRDLLVSEARSGPIAPGPDYADAESDDFRPTNPGHSPGAGHSSPGNASGH</sequence>
<name>A0AAV1SCM8_9ROSI</name>
<dbReference type="GO" id="GO:0006995">
    <property type="term" value="P:cellular response to nitrogen starvation"/>
    <property type="evidence" value="ECO:0007669"/>
    <property type="project" value="UniProtKB-ARBA"/>
</dbReference>
<evidence type="ECO:0000256" key="7">
    <source>
        <dbReference type="ARBA" id="ARBA00023278"/>
    </source>
</evidence>
<keyword evidence="11" id="KW-1185">Reference proteome</keyword>
<evidence type="ECO:0000256" key="2">
    <source>
        <dbReference type="ARBA" id="ARBA00008963"/>
    </source>
</evidence>